<dbReference type="AlphaFoldDB" id="A0A1I0XIA2"/>
<dbReference type="Gene3D" id="3.40.50.410">
    <property type="entry name" value="von Willebrand factor, type A domain"/>
    <property type="match status" value="1"/>
</dbReference>
<feature type="domain" description="DUF58" evidence="1">
    <location>
        <begin position="43"/>
        <end position="239"/>
    </location>
</feature>
<dbReference type="InterPro" id="IPR002881">
    <property type="entry name" value="DUF58"/>
</dbReference>
<dbReference type="Proteomes" id="UP000198790">
    <property type="component" value="Unassembled WGS sequence"/>
</dbReference>
<evidence type="ECO:0000259" key="1">
    <source>
        <dbReference type="Pfam" id="PF01882"/>
    </source>
</evidence>
<dbReference type="Pfam" id="PF01882">
    <property type="entry name" value="DUF58"/>
    <property type="match status" value="1"/>
</dbReference>
<dbReference type="InterPro" id="IPR036465">
    <property type="entry name" value="vWFA_dom_sf"/>
</dbReference>
<evidence type="ECO:0000313" key="3">
    <source>
        <dbReference type="Proteomes" id="UP000198790"/>
    </source>
</evidence>
<evidence type="ECO:0000313" key="2">
    <source>
        <dbReference type="EMBL" id="SFB00829.1"/>
    </source>
</evidence>
<accession>A0A1I0XIA2</accession>
<sequence length="289" mass="33427">MQASNLEIIKLNNLKLAAKIISEQLKHGVHLGKRVGVGSEFEQYRYYEPGDDPKRIDWKYFSRSGKYMIKESQTESHLHVRVMLDLSGSMNYVEDGIKRLDYAKNLIASLSYLAHQQGDSLTYFTFQDGKIEQKVSASPKSFQRILYYLETETAAGTWPVLKKEFPVLKSKQRELIILVSDFLQKDNEWLDIVEQMRHPKKEIVLFQILGKQEEKFDLKGNFHFHDLESDRSIILDGKAIDKTYNDSIKNYLSGFKQSLILPQVHLFQARLTDSIAGLISKFLAERSLS</sequence>
<dbReference type="RefSeq" id="WP_092895136.1">
    <property type="nucleotide sequence ID" value="NZ_FOKK01000003.1"/>
</dbReference>
<reference evidence="2 3" key="1">
    <citation type="submission" date="2016-10" db="EMBL/GenBank/DDBJ databases">
        <authorList>
            <person name="de Groot N.N."/>
        </authorList>
    </citation>
    <scope>NUCLEOTIDE SEQUENCE [LARGE SCALE GENOMIC DNA]</scope>
    <source>
        <strain evidence="2 3">DSM 23399</strain>
    </source>
</reference>
<dbReference type="SUPFAM" id="SSF53300">
    <property type="entry name" value="vWA-like"/>
    <property type="match status" value="1"/>
</dbReference>
<dbReference type="STRING" id="237018.SAMN04489723_103212"/>
<dbReference type="EMBL" id="FOKK01000003">
    <property type="protein sequence ID" value="SFB00829.1"/>
    <property type="molecule type" value="Genomic_DNA"/>
</dbReference>
<organism evidence="2 3">
    <name type="scientific">Algoriphagus aquimarinus</name>
    <dbReference type="NCBI Taxonomy" id="237018"/>
    <lineage>
        <taxon>Bacteria</taxon>
        <taxon>Pseudomonadati</taxon>
        <taxon>Bacteroidota</taxon>
        <taxon>Cytophagia</taxon>
        <taxon>Cytophagales</taxon>
        <taxon>Cyclobacteriaceae</taxon>
        <taxon>Algoriphagus</taxon>
    </lineage>
</organism>
<proteinExistence type="predicted"/>
<dbReference type="PANTHER" id="PTHR33608:SF7">
    <property type="entry name" value="DUF58 DOMAIN-CONTAINING PROTEIN"/>
    <property type="match status" value="1"/>
</dbReference>
<protein>
    <recommendedName>
        <fullName evidence="1">DUF58 domain-containing protein</fullName>
    </recommendedName>
</protein>
<name>A0A1I0XIA2_9BACT</name>
<dbReference type="PANTHER" id="PTHR33608">
    <property type="entry name" value="BLL2464 PROTEIN"/>
    <property type="match status" value="1"/>
</dbReference>
<gene>
    <name evidence="2" type="ORF">SAMN04489723_103212</name>
</gene>
<dbReference type="OrthoDB" id="9776116at2"/>
<keyword evidence="3" id="KW-1185">Reference proteome</keyword>